<keyword evidence="2" id="KW-1185">Reference proteome</keyword>
<comment type="caution">
    <text evidence="1">The sequence shown here is derived from an EMBL/GenBank/DDBJ whole genome shotgun (WGS) entry which is preliminary data.</text>
</comment>
<reference evidence="1" key="1">
    <citation type="submission" date="2009-07" db="EMBL/GenBank/DDBJ databases">
        <authorList>
            <consortium name="US DOE Joint Genome Institute (JGI-PGF)"/>
            <person name="Lucas S."/>
            <person name="Copeland A."/>
            <person name="Lapidus A."/>
            <person name="Glavina del Rio T."/>
            <person name="Tice H."/>
            <person name="Bruce D."/>
            <person name="Goodwin L."/>
            <person name="Pitluck S."/>
            <person name="Larimer F."/>
            <person name="Land M.L."/>
            <person name="Mouttaki H."/>
            <person name="He Z."/>
            <person name="Zhou J."/>
            <person name="Hemme C.L."/>
        </authorList>
    </citation>
    <scope>NUCLEOTIDE SEQUENCE [LARGE SCALE GENOMIC DNA]</scope>
    <source>
        <strain evidence="1">DSM 2782</strain>
    </source>
</reference>
<evidence type="ECO:0000313" key="1">
    <source>
        <dbReference type="EMBL" id="EGD49153.1"/>
    </source>
</evidence>
<dbReference type="Gene3D" id="1.10.760.20">
    <property type="entry name" value="Protein of unknown function DUF3243"/>
    <property type="match status" value="1"/>
</dbReference>
<evidence type="ECO:0000313" key="2">
    <source>
        <dbReference type="Proteomes" id="UP000003860"/>
    </source>
</evidence>
<dbReference type="Pfam" id="PF11588">
    <property type="entry name" value="DUF3243"/>
    <property type="match status" value="1"/>
</dbReference>
<gene>
    <name evidence="1" type="ORF">Cpap_3583</name>
</gene>
<dbReference type="OrthoDB" id="2382009at2"/>
<dbReference type="InterPro" id="IPR024702">
    <property type="entry name" value="Uncharacterised_YmfJ"/>
</dbReference>
<dbReference type="Proteomes" id="UP000003860">
    <property type="component" value="Unassembled WGS sequence"/>
</dbReference>
<dbReference type="EMBL" id="ACXX02000002">
    <property type="protein sequence ID" value="EGD49153.1"/>
    <property type="molecule type" value="Genomic_DNA"/>
</dbReference>
<dbReference type="InterPro" id="IPR021637">
    <property type="entry name" value="DUF3243"/>
</dbReference>
<proteinExistence type="predicted"/>
<organism evidence="1 2">
    <name type="scientific">Ruminiclostridium papyrosolvens DSM 2782</name>
    <dbReference type="NCBI Taxonomy" id="588581"/>
    <lineage>
        <taxon>Bacteria</taxon>
        <taxon>Bacillati</taxon>
        <taxon>Bacillota</taxon>
        <taxon>Clostridia</taxon>
        <taxon>Eubacteriales</taxon>
        <taxon>Oscillospiraceae</taxon>
        <taxon>Ruminiclostridium</taxon>
    </lineage>
</organism>
<reference evidence="1" key="2">
    <citation type="submission" date="2011-01" db="EMBL/GenBank/DDBJ databases">
        <title>The Non-contiguous Finished genome of Clostridium papyrosolvens.</title>
        <authorList>
            <person name="Lucas S."/>
            <person name="Copeland A."/>
            <person name="Lapidus A."/>
            <person name="Cheng J.-F."/>
            <person name="Goodwin L."/>
            <person name="Pitluck S."/>
            <person name="Misra M."/>
            <person name="Chertkov O."/>
            <person name="Detter J.C."/>
            <person name="Han C."/>
            <person name="Tapia R."/>
            <person name="Land M."/>
            <person name="Hauser L."/>
            <person name="Kyrpides N."/>
            <person name="Ivanova N."/>
            <person name="Pagani I."/>
            <person name="Mouttaki H."/>
            <person name="He Z."/>
            <person name="Zhou J."/>
            <person name="Hemme C.L."/>
            <person name="Woyke T."/>
        </authorList>
    </citation>
    <scope>NUCLEOTIDE SEQUENCE [LARGE SCALE GENOMIC DNA]</scope>
    <source>
        <strain evidence="1">DSM 2782</strain>
    </source>
</reference>
<dbReference type="RefSeq" id="WP_004617342.1">
    <property type="nucleotide sequence ID" value="NZ_ACXX02000002.1"/>
</dbReference>
<evidence type="ECO:0008006" key="3">
    <source>
        <dbReference type="Google" id="ProtNLM"/>
    </source>
</evidence>
<dbReference type="PIRSF" id="PIRSF004764">
    <property type="entry name" value="YmfJ"/>
    <property type="match status" value="1"/>
</dbReference>
<sequence length="86" mass="9476">MNSDSGTSEWEKWKSSLGKVVNTAEAAGMSERTVDGIAYRVGNVLNAVADPNNVHQRVLKELWKVGDDEEKKTLANMIVKLVKSDD</sequence>
<dbReference type="STRING" id="588581.Cpap_3583"/>
<protein>
    <recommendedName>
        <fullName evidence="3">DUF3243 domain-containing protein</fullName>
    </recommendedName>
</protein>
<accession>F1T9H1</accession>
<name>F1T9H1_9FIRM</name>
<dbReference type="AlphaFoldDB" id="F1T9H1"/>
<dbReference type="eggNOG" id="ENOG50330BT">
    <property type="taxonomic scope" value="Bacteria"/>
</dbReference>
<dbReference type="InterPro" id="IPR038292">
    <property type="entry name" value="YmfJ/YflH_sf"/>
</dbReference>